<name>A0A6N0HYC7_9GAMM</name>
<reference evidence="5 6" key="1">
    <citation type="submission" date="2020-05" db="EMBL/GenBank/DDBJ databases">
        <title>Horizontal transmission and recombination maintain forever young bacterial symbiont genomes.</title>
        <authorList>
            <person name="Russell S.L."/>
            <person name="Pepper-Tunick E."/>
            <person name="Svedberg J."/>
            <person name="Byrne A."/>
            <person name="Ruelas Castillo J."/>
            <person name="Vollmers C."/>
            <person name="Beinart R.A."/>
            <person name="Corbett-Detig R."/>
        </authorList>
    </citation>
    <scope>NUCLEOTIDE SEQUENCE [LARGE SCALE GENOMIC DNA]</scope>
    <source>
        <strain evidence="5">Santa_Monica_outfall</strain>
    </source>
</reference>
<organism evidence="5 6">
    <name type="scientific">Candidatus Reidiella endopervernicosa</name>
    <dbReference type="NCBI Taxonomy" id="2738883"/>
    <lineage>
        <taxon>Bacteria</taxon>
        <taxon>Pseudomonadati</taxon>
        <taxon>Pseudomonadota</taxon>
        <taxon>Gammaproteobacteria</taxon>
        <taxon>Candidatus Reidiella</taxon>
    </lineage>
</organism>
<keyword evidence="6" id="KW-1185">Reference proteome</keyword>
<evidence type="ECO:0000256" key="2">
    <source>
        <dbReference type="ARBA" id="ARBA00023012"/>
    </source>
</evidence>
<dbReference type="KEGG" id="rev:HUE57_14635"/>
<evidence type="ECO:0000259" key="4">
    <source>
        <dbReference type="PROSITE" id="PS50110"/>
    </source>
</evidence>
<gene>
    <name evidence="5" type="ORF">HUE57_14635</name>
</gene>
<dbReference type="GO" id="GO:0000160">
    <property type="term" value="P:phosphorelay signal transduction system"/>
    <property type="evidence" value="ECO:0007669"/>
    <property type="project" value="UniProtKB-KW"/>
</dbReference>
<evidence type="ECO:0000313" key="5">
    <source>
        <dbReference type="EMBL" id="QKQ27378.1"/>
    </source>
</evidence>
<proteinExistence type="predicted"/>
<dbReference type="InterPro" id="IPR011006">
    <property type="entry name" value="CheY-like_superfamily"/>
</dbReference>
<evidence type="ECO:0000313" key="6">
    <source>
        <dbReference type="Proteomes" id="UP000509658"/>
    </source>
</evidence>
<dbReference type="Gene3D" id="3.40.50.2300">
    <property type="match status" value="1"/>
</dbReference>
<dbReference type="CDD" id="cd17546">
    <property type="entry name" value="REC_hyHK_CKI1_RcsC-like"/>
    <property type="match status" value="1"/>
</dbReference>
<dbReference type="PANTHER" id="PTHR45339">
    <property type="entry name" value="HYBRID SIGNAL TRANSDUCTION HISTIDINE KINASE J"/>
    <property type="match status" value="1"/>
</dbReference>
<dbReference type="SMART" id="SM00448">
    <property type="entry name" value="REC"/>
    <property type="match status" value="1"/>
</dbReference>
<accession>A0A6N0HYC7</accession>
<dbReference type="EMBL" id="CP054491">
    <property type="protein sequence ID" value="QKQ27378.1"/>
    <property type="molecule type" value="Genomic_DNA"/>
</dbReference>
<dbReference type="AlphaFoldDB" id="A0A6N0HYC7"/>
<dbReference type="PANTHER" id="PTHR45339:SF1">
    <property type="entry name" value="HYBRID SIGNAL TRANSDUCTION HISTIDINE KINASE J"/>
    <property type="match status" value="1"/>
</dbReference>
<protein>
    <submittedName>
        <fullName evidence="5">Response regulator</fullName>
    </submittedName>
</protein>
<dbReference type="Pfam" id="PF00072">
    <property type="entry name" value="Response_reg"/>
    <property type="match status" value="1"/>
</dbReference>
<feature type="domain" description="Response regulatory" evidence="4">
    <location>
        <begin position="53"/>
        <end position="164"/>
    </location>
</feature>
<evidence type="ECO:0000256" key="1">
    <source>
        <dbReference type="ARBA" id="ARBA00022553"/>
    </source>
</evidence>
<sequence length="164" mass="17879">MSGKLTVSSELGQGTTFTLTIRFDLPQEQADIDRSTTAIGPSELLSLQFQPANILLVEDNPTNQQVARELLESTGLTVTIASDGLKAIDAVKHEHFDLVLMDVQMPRMDGYQATAVIRSDDRFKELPIIAMTAHALFSDQEKCLEAGMNDHVGKPVEPGASTRP</sequence>
<dbReference type="PROSITE" id="PS50110">
    <property type="entry name" value="RESPONSE_REGULATORY"/>
    <property type="match status" value="1"/>
</dbReference>
<keyword evidence="2" id="KW-0902">Two-component regulatory system</keyword>
<keyword evidence="1 3" id="KW-0597">Phosphoprotein</keyword>
<dbReference type="SUPFAM" id="SSF52172">
    <property type="entry name" value="CheY-like"/>
    <property type="match status" value="1"/>
</dbReference>
<dbReference type="InterPro" id="IPR001789">
    <property type="entry name" value="Sig_transdc_resp-reg_receiver"/>
</dbReference>
<feature type="modified residue" description="4-aspartylphosphate" evidence="3">
    <location>
        <position position="102"/>
    </location>
</feature>
<dbReference type="Proteomes" id="UP000509658">
    <property type="component" value="Chromosome"/>
</dbReference>
<evidence type="ECO:0000256" key="3">
    <source>
        <dbReference type="PROSITE-ProRule" id="PRU00169"/>
    </source>
</evidence>